<accession>A0A0A9ETH2</accession>
<sequence length="67" mass="7674">MIRAGQGRQWLKLGNVEGGFRLGASENGVGFYWPAAGLGPRRGRSRPKQWKGKREKKDLFYFYKVSK</sequence>
<reference evidence="1" key="2">
    <citation type="journal article" date="2015" name="Data Brief">
        <title>Shoot transcriptome of the giant reed, Arundo donax.</title>
        <authorList>
            <person name="Barrero R.A."/>
            <person name="Guerrero F.D."/>
            <person name="Moolhuijzen P."/>
            <person name="Goolsby J.A."/>
            <person name="Tidwell J."/>
            <person name="Bellgard S.E."/>
            <person name="Bellgard M.I."/>
        </authorList>
    </citation>
    <scope>NUCLEOTIDE SEQUENCE</scope>
    <source>
        <tissue evidence="1">Shoot tissue taken approximately 20 cm above the soil surface</tissue>
    </source>
</reference>
<reference evidence="1" key="1">
    <citation type="submission" date="2014-09" db="EMBL/GenBank/DDBJ databases">
        <authorList>
            <person name="Magalhaes I.L.F."/>
            <person name="Oliveira U."/>
            <person name="Santos F.R."/>
            <person name="Vidigal T.H.D.A."/>
            <person name="Brescovit A.D."/>
            <person name="Santos A.J."/>
        </authorList>
    </citation>
    <scope>NUCLEOTIDE SEQUENCE</scope>
    <source>
        <tissue evidence="1">Shoot tissue taken approximately 20 cm above the soil surface</tissue>
    </source>
</reference>
<organism evidence="1">
    <name type="scientific">Arundo donax</name>
    <name type="common">Giant reed</name>
    <name type="synonym">Donax arundinaceus</name>
    <dbReference type="NCBI Taxonomy" id="35708"/>
    <lineage>
        <taxon>Eukaryota</taxon>
        <taxon>Viridiplantae</taxon>
        <taxon>Streptophyta</taxon>
        <taxon>Embryophyta</taxon>
        <taxon>Tracheophyta</taxon>
        <taxon>Spermatophyta</taxon>
        <taxon>Magnoliopsida</taxon>
        <taxon>Liliopsida</taxon>
        <taxon>Poales</taxon>
        <taxon>Poaceae</taxon>
        <taxon>PACMAD clade</taxon>
        <taxon>Arundinoideae</taxon>
        <taxon>Arundineae</taxon>
        <taxon>Arundo</taxon>
    </lineage>
</organism>
<dbReference type="EMBL" id="GBRH01198568">
    <property type="protein sequence ID" value="JAD99327.1"/>
    <property type="molecule type" value="Transcribed_RNA"/>
</dbReference>
<evidence type="ECO:0000313" key="1">
    <source>
        <dbReference type="EMBL" id="JAD99327.1"/>
    </source>
</evidence>
<proteinExistence type="predicted"/>
<dbReference type="AlphaFoldDB" id="A0A0A9ETH2"/>
<name>A0A0A9ETH2_ARUDO</name>
<protein>
    <submittedName>
        <fullName evidence="1">Uncharacterized protein</fullName>
    </submittedName>
</protein>